<feature type="region of interest" description="Disordered" evidence="8">
    <location>
        <begin position="540"/>
        <end position="570"/>
    </location>
</feature>
<dbReference type="Proteomes" id="UP001174691">
    <property type="component" value="Unassembled WGS sequence"/>
</dbReference>
<dbReference type="PANTHER" id="PTHR41391">
    <property type="entry name" value="RESTRICTION OF TELOMERE CAPPING PROTEIN 4"/>
    <property type="match status" value="1"/>
</dbReference>
<comment type="subcellular location">
    <subcellularLocation>
        <location evidence="3">Cytoplasm</location>
    </subcellularLocation>
    <subcellularLocation>
        <location evidence="2">Nucleus</location>
    </subcellularLocation>
</comment>
<feature type="domain" description="Restriction of telomere capping protein 4 C-terminal" evidence="9">
    <location>
        <begin position="420"/>
        <end position="536"/>
    </location>
</feature>
<dbReference type="InterPro" id="IPR039024">
    <property type="entry name" value="RTC4"/>
</dbReference>
<sequence>MPVGPYIPRKAGLSRSVKVEPLHSVFKAKSTEIGRQRKITEPDDPDAPPLSDSSSEDDEATSRRGDIKRTTFQTNSNTHGGRKPTHGSRKSARTASKPTAPQSPKRPRDSEDEIAEPVRKRKVAGREEDGLGSQFKKDALQRRPVGAKKSYGTQKKESYGRAARASSKPLSIPEDCSSPEKDKPNFKPVNGLDDFSSPEKPKGVLVLPDPKDFAVTPSPKKSYQTHTKSFDDLDTPSPVKPFKPPRSGDDSSEESSPKKSSARSDKPKNDTDELMRRARLLRQKTKAEKEAKRKQQREMEDCSPEVVFKLPAGMGSQDDLAYDSDLDKLDGPQEVSRPVHDIFAADDAPVCPMCLEPVEQELLDHFSKKRTMTIAQQHRFCNHHKAKEARRTWIEKGYPDIDWSKLGERIAKHHRFLEDILNGGKSHFGGLLAKNVKAGKNRTLLKTDQNATPGYYGSRGARVMNENIIHRFSDLLRKVAVQDRLVSARGHMVFVQFVLVPELAVRLIMEDMDVPPEKARTIMEESQKVGNLLNEEADDVIVEDEVDQSDRKSTSSLSSLEDDVMSDGMS</sequence>
<dbReference type="EMBL" id="JANBVN010000009">
    <property type="protein sequence ID" value="KAJ9164853.1"/>
    <property type="molecule type" value="Genomic_DNA"/>
</dbReference>
<evidence type="ECO:0000259" key="9">
    <source>
        <dbReference type="SMART" id="SM01312"/>
    </source>
</evidence>
<evidence type="ECO:0000256" key="8">
    <source>
        <dbReference type="SAM" id="MobiDB-lite"/>
    </source>
</evidence>
<evidence type="ECO:0000256" key="6">
    <source>
        <dbReference type="ARBA" id="ARBA00022490"/>
    </source>
</evidence>
<feature type="compositionally biased region" description="Basic and acidic residues" evidence="8">
    <location>
        <begin position="124"/>
        <end position="141"/>
    </location>
</feature>
<evidence type="ECO:0000256" key="2">
    <source>
        <dbReference type="ARBA" id="ARBA00004123"/>
    </source>
</evidence>
<keyword evidence="7" id="KW-0539">Nucleus</keyword>
<organism evidence="10 11">
    <name type="scientific">Coniochaeta hoffmannii</name>
    <dbReference type="NCBI Taxonomy" id="91930"/>
    <lineage>
        <taxon>Eukaryota</taxon>
        <taxon>Fungi</taxon>
        <taxon>Dikarya</taxon>
        <taxon>Ascomycota</taxon>
        <taxon>Pezizomycotina</taxon>
        <taxon>Sordariomycetes</taxon>
        <taxon>Sordariomycetidae</taxon>
        <taxon>Coniochaetales</taxon>
        <taxon>Coniochaetaceae</taxon>
        <taxon>Coniochaeta</taxon>
    </lineage>
</organism>
<feature type="compositionally biased region" description="Polar residues" evidence="8">
    <location>
        <begin position="93"/>
        <end position="102"/>
    </location>
</feature>
<comment type="caution">
    <text evidence="10">The sequence shown here is derived from an EMBL/GenBank/DDBJ whole genome shotgun (WGS) entry which is preliminary data.</text>
</comment>
<feature type="region of interest" description="Disordered" evidence="8">
    <location>
        <begin position="23"/>
        <end position="303"/>
    </location>
</feature>
<dbReference type="SMART" id="SM01312">
    <property type="entry name" value="RTC4"/>
    <property type="match status" value="1"/>
</dbReference>
<dbReference type="GO" id="GO:0005634">
    <property type="term" value="C:nucleus"/>
    <property type="evidence" value="ECO:0007669"/>
    <property type="project" value="UniProtKB-SubCell"/>
</dbReference>
<feature type="compositionally biased region" description="Polar residues" evidence="8">
    <location>
        <begin position="70"/>
        <end position="79"/>
    </location>
</feature>
<dbReference type="InterPro" id="IPR028094">
    <property type="entry name" value="RTC4_C"/>
</dbReference>
<evidence type="ECO:0000256" key="3">
    <source>
        <dbReference type="ARBA" id="ARBA00004496"/>
    </source>
</evidence>
<feature type="compositionally biased region" description="Basic and acidic residues" evidence="8">
    <location>
        <begin position="60"/>
        <end position="69"/>
    </location>
</feature>
<dbReference type="PANTHER" id="PTHR41391:SF1">
    <property type="entry name" value="RESTRICTION OF TELOMERE CAPPING PROTEIN 4"/>
    <property type="match status" value="1"/>
</dbReference>
<evidence type="ECO:0000313" key="11">
    <source>
        <dbReference type="Proteomes" id="UP001174691"/>
    </source>
</evidence>
<evidence type="ECO:0000256" key="4">
    <source>
        <dbReference type="ARBA" id="ARBA00009461"/>
    </source>
</evidence>
<reference evidence="10" key="1">
    <citation type="submission" date="2022-07" db="EMBL/GenBank/DDBJ databases">
        <title>Fungi with potential for degradation of polypropylene.</title>
        <authorList>
            <person name="Gostincar C."/>
        </authorList>
    </citation>
    <scope>NUCLEOTIDE SEQUENCE</scope>
    <source>
        <strain evidence="10">EXF-13287</strain>
    </source>
</reference>
<feature type="compositionally biased region" description="Acidic residues" evidence="8">
    <location>
        <begin position="560"/>
        <end position="570"/>
    </location>
</feature>
<feature type="compositionally biased region" description="Basic and acidic residues" evidence="8">
    <location>
        <begin position="29"/>
        <end position="41"/>
    </location>
</feature>
<evidence type="ECO:0000256" key="7">
    <source>
        <dbReference type="ARBA" id="ARBA00023242"/>
    </source>
</evidence>
<name>A0AA38W192_9PEZI</name>
<comment type="function">
    <text evidence="1">May be involved in a process influencing telomere capping.</text>
</comment>
<feature type="compositionally biased region" description="Basic and acidic residues" evidence="8">
    <location>
        <begin position="285"/>
        <end position="300"/>
    </location>
</feature>
<comment type="similarity">
    <text evidence="4">Belongs to the RTC4 family.</text>
</comment>
<gene>
    <name evidence="10" type="ORF">NKR19_g982</name>
</gene>
<keyword evidence="6" id="KW-0963">Cytoplasm</keyword>
<evidence type="ECO:0000313" key="10">
    <source>
        <dbReference type="EMBL" id="KAJ9164853.1"/>
    </source>
</evidence>
<evidence type="ECO:0000256" key="5">
    <source>
        <dbReference type="ARBA" id="ARBA00015162"/>
    </source>
</evidence>
<feature type="compositionally biased region" description="Basic residues" evidence="8">
    <location>
        <begin position="80"/>
        <end position="92"/>
    </location>
</feature>
<evidence type="ECO:0000256" key="1">
    <source>
        <dbReference type="ARBA" id="ARBA00002738"/>
    </source>
</evidence>
<dbReference type="AlphaFoldDB" id="A0AA38W192"/>
<keyword evidence="11" id="KW-1185">Reference proteome</keyword>
<proteinExistence type="inferred from homology"/>
<feature type="compositionally biased region" description="Basic and acidic residues" evidence="8">
    <location>
        <begin position="262"/>
        <end position="276"/>
    </location>
</feature>
<protein>
    <recommendedName>
        <fullName evidence="5">Restriction of telomere capping protein 4</fullName>
    </recommendedName>
</protein>
<accession>A0AA38W192</accession>
<dbReference type="GO" id="GO:0005737">
    <property type="term" value="C:cytoplasm"/>
    <property type="evidence" value="ECO:0007669"/>
    <property type="project" value="UniProtKB-SubCell"/>
</dbReference>
<dbReference type="Pfam" id="PF14474">
    <property type="entry name" value="RTC4"/>
    <property type="match status" value="1"/>
</dbReference>